<organism evidence="2 3">
    <name type="scientific">Streptomyces venezuelae</name>
    <dbReference type="NCBI Taxonomy" id="54571"/>
    <lineage>
        <taxon>Bacteria</taxon>
        <taxon>Bacillati</taxon>
        <taxon>Actinomycetota</taxon>
        <taxon>Actinomycetes</taxon>
        <taxon>Kitasatosporales</taxon>
        <taxon>Streptomycetaceae</taxon>
        <taxon>Streptomyces</taxon>
    </lineage>
</organism>
<reference evidence="2 3" key="1">
    <citation type="submission" date="2018-05" db="EMBL/GenBank/DDBJ databases">
        <title>Streptomyces venezuelae.</title>
        <authorList>
            <person name="Kim W."/>
            <person name="Lee N."/>
            <person name="Cho B.-K."/>
        </authorList>
    </citation>
    <scope>NUCLEOTIDE SEQUENCE [LARGE SCALE GENOMIC DNA]</scope>
    <source>
        <strain evidence="2 3">ATCC 14583</strain>
    </source>
</reference>
<name>A0A5P2BL49_STRVZ</name>
<dbReference type="EMBL" id="CP029193">
    <property type="protein sequence ID" value="QES31103.1"/>
    <property type="molecule type" value="Genomic_DNA"/>
</dbReference>
<gene>
    <name evidence="2" type="ORF">DEJ47_35990</name>
</gene>
<dbReference type="RefSeq" id="WP_150175296.1">
    <property type="nucleotide sequence ID" value="NZ_CP029193.1"/>
</dbReference>
<proteinExistence type="predicted"/>
<dbReference type="Proteomes" id="UP000323046">
    <property type="component" value="Chromosome"/>
</dbReference>
<keyword evidence="3" id="KW-1185">Reference proteome</keyword>
<sequence>MDYEFWKDIHERGGIPAVKTALEALPGDLAPRDADAATEMALKVIEDDIARINARADRAEERARRLAEQAREVNEQLTEHADRGERGASPGTAGE</sequence>
<protein>
    <submittedName>
        <fullName evidence="2">Uncharacterized protein</fullName>
    </submittedName>
</protein>
<accession>A0A5P2BL49</accession>
<dbReference type="AlphaFoldDB" id="A0A5P2BL49"/>
<evidence type="ECO:0000313" key="2">
    <source>
        <dbReference type="EMBL" id="QES31103.1"/>
    </source>
</evidence>
<dbReference type="OrthoDB" id="4241128at2"/>
<evidence type="ECO:0000256" key="1">
    <source>
        <dbReference type="SAM" id="MobiDB-lite"/>
    </source>
</evidence>
<feature type="region of interest" description="Disordered" evidence="1">
    <location>
        <begin position="62"/>
        <end position="95"/>
    </location>
</feature>
<evidence type="ECO:0000313" key="3">
    <source>
        <dbReference type="Proteomes" id="UP000323046"/>
    </source>
</evidence>
<feature type="compositionally biased region" description="Basic and acidic residues" evidence="1">
    <location>
        <begin position="62"/>
        <end position="86"/>
    </location>
</feature>